<protein>
    <submittedName>
        <fullName evidence="2">Uncharacterized protein</fullName>
    </submittedName>
</protein>
<feature type="signal peptide" evidence="1">
    <location>
        <begin position="1"/>
        <end position="16"/>
    </location>
</feature>
<evidence type="ECO:0000313" key="2">
    <source>
        <dbReference type="EMBL" id="KAF2134369.1"/>
    </source>
</evidence>
<reference evidence="2" key="1">
    <citation type="journal article" date="2020" name="Stud. Mycol.">
        <title>101 Dothideomycetes genomes: a test case for predicting lifestyles and emergence of pathogens.</title>
        <authorList>
            <person name="Haridas S."/>
            <person name="Albert R."/>
            <person name="Binder M."/>
            <person name="Bloem J."/>
            <person name="Labutti K."/>
            <person name="Salamov A."/>
            <person name="Andreopoulos B."/>
            <person name="Baker S."/>
            <person name="Barry K."/>
            <person name="Bills G."/>
            <person name="Bluhm B."/>
            <person name="Cannon C."/>
            <person name="Castanera R."/>
            <person name="Culley D."/>
            <person name="Daum C."/>
            <person name="Ezra D."/>
            <person name="Gonzalez J."/>
            <person name="Henrissat B."/>
            <person name="Kuo A."/>
            <person name="Liang C."/>
            <person name="Lipzen A."/>
            <person name="Lutzoni F."/>
            <person name="Magnuson J."/>
            <person name="Mondo S."/>
            <person name="Nolan M."/>
            <person name="Ohm R."/>
            <person name="Pangilinan J."/>
            <person name="Park H.-J."/>
            <person name="Ramirez L."/>
            <person name="Alfaro M."/>
            <person name="Sun H."/>
            <person name="Tritt A."/>
            <person name="Yoshinaga Y."/>
            <person name="Zwiers L.-H."/>
            <person name="Turgeon B."/>
            <person name="Goodwin S."/>
            <person name="Spatafora J."/>
            <person name="Crous P."/>
            <person name="Grigoriev I."/>
        </authorList>
    </citation>
    <scope>NUCLEOTIDE SEQUENCE</scope>
    <source>
        <strain evidence="2">CBS 119687</strain>
    </source>
</reference>
<proteinExistence type="predicted"/>
<name>A0A6A6AR05_9PLEO</name>
<accession>A0A6A6AR05</accession>
<keyword evidence="3" id="KW-1185">Reference proteome</keyword>
<dbReference type="GeneID" id="54413729"/>
<dbReference type="RefSeq" id="XP_033528756.1">
    <property type="nucleotide sequence ID" value="XM_033673297.1"/>
</dbReference>
<dbReference type="AlphaFoldDB" id="A0A6A6AR05"/>
<evidence type="ECO:0000313" key="3">
    <source>
        <dbReference type="Proteomes" id="UP000799771"/>
    </source>
</evidence>
<evidence type="ECO:0000256" key="1">
    <source>
        <dbReference type="SAM" id="SignalP"/>
    </source>
</evidence>
<gene>
    <name evidence="2" type="ORF">P153DRAFT_605</name>
</gene>
<keyword evidence="1" id="KW-0732">Signal</keyword>
<organism evidence="2 3">
    <name type="scientific">Dothidotthia symphoricarpi CBS 119687</name>
    <dbReference type="NCBI Taxonomy" id="1392245"/>
    <lineage>
        <taxon>Eukaryota</taxon>
        <taxon>Fungi</taxon>
        <taxon>Dikarya</taxon>
        <taxon>Ascomycota</taxon>
        <taxon>Pezizomycotina</taxon>
        <taxon>Dothideomycetes</taxon>
        <taxon>Pleosporomycetidae</taxon>
        <taxon>Pleosporales</taxon>
        <taxon>Dothidotthiaceae</taxon>
        <taxon>Dothidotthia</taxon>
    </lineage>
</organism>
<sequence length="110" mass="12202">MDAHQIAHCSRRLVLTAVPLALLYTGRRLSTLNTVSPHCSLPGQQHSSSLPVYLNQIYTHNPVGSTYYTSVMHYLDCSANAFLFLEPSLNRHLFIMGSSLQISTRVGIIS</sequence>
<dbReference type="Proteomes" id="UP000799771">
    <property type="component" value="Unassembled WGS sequence"/>
</dbReference>
<dbReference type="EMBL" id="ML977497">
    <property type="protein sequence ID" value="KAF2134369.1"/>
    <property type="molecule type" value="Genomic_DNA"/>
</dbReference>
<feature type="chain" id="PRO_5025506388" evidence="1">
    <location>
        <begin position="17"/>
        <end position="110"/>
    </location>
</feature>